<sequence>MNMLFGWVHTVPSPRREVAFRDTPSETVIVQVRFFSFLFLKVEAL</sequence>
<accession>W6Q909</accession>
<evidence type="ECO:0000313" key="2">
    <source>
        <dbReference type="Proteomes" id="UP000030686"/>
    </source>
</evidence>
<evidence type="ECO:0000313" key="1">
    <source>
        <dbReference type="EMBL" id="CDM33153.1"/>
    </source>
</evidence>
<dbReference type="AlphaFoldDB" id="W6Q909"/>
<protein>
    <submittedName>
        <fullName evidence="1">Genomic scaffold, ProqFM164S02</fullName>
    </submittedName>
</protein>
<gene>
    <name evidence="1" type="ORF">PROQFM164_S02g003305</name>
</gene>
<dbReference type="EMBL" id="HG792016">
    <property type="protein sequence ID" value="CDM33153.1"/>
    <property type="molecule type" value="Genomic_DNA"/>
</dbReference>
<proteinExistence type="predicted"/>
<name>W6Q909_PENRF</name>
<keyword evidence="2" id="KW-1185">Reference proteome</keyword>
<organism evidence="1 2">
    <name type="scientific">Penicillium roqueforti (strain FM164)</name>
    <dbReference type="NCBI Taxonomy" id="1365484"/>
    <lineage>
        <taxon>Eukaryota</taxon>
        <taxon>Fungi</taxon>
        <taxon>Dikarya</taxon>
        <taxon>Ascomycota</taxon>
        <taxon>Pezizomycotina</taxon>
        <taxon>Eurotiomycetes</taxon>
        <taxon>Eurotiomycetidae</taxon>
        <taxon>Eurotiales</taxon>
        <taxon>Aspergillaceae</taxon>
        <taxon>Penicillium</taxon>
    </lineage>
</organism>
<reference evidence="1" key="1">
    <citation type="journal article" date="2014" name="Nat. Commun.">
        <title>Multiple recent horizontal transfers of a large genomic region in cheese making fungi.</title>
        <authorList>
            <person name="Cheeseman K."/>
            <person name="Ropars J."/>
            <person name="Renault P."/>
            <person name="Dupont J."/>
            <person name="Gouzy J."/>
            <person name="Branca A."/>
            <person name="Abraham A.L."/>
            <person name="Ceppi M."/>
            <person name="Conseiller E."/>
            <person name="Debuchy R."/>
            <person name="Malagnac F."/>
            <person name="Goarin A."/>
            <person name="Silar P."/>
            <person name="Lacoste S."/>
            <person name="Sallet E."/>
            <person name="Bensimon A."/>
            <person name="Giraud T."/>
            <person name="Brygoo Y."/>
        </authorList>
    </citation>
    <scope>NUCLEOTIDE SEQUENCE [LARGE SCALE GENOMIC DNA]</scope>
    <source>
        <strain evidence="1">FM164</strain>
    </source>
</reference>
<dbReference type="Proteomes" id="UP000030686">
    <property type="component" value="Unassembled WGS sequence"/>
</dbReference>